<name>T0K815_9SPHN</name>
<dbReference type="EMBL" id="AUWY01000058">
    <property type="protein sequence ID" value="EQB32784.1"/>
    <property type="molecule type" value="Genomic_DNA"/>
</dbReference>
<dbReference type="OrthoDB" id="7473224at2"/>
<dbReference type="GO" id="GO:0000160">
    <property type="term" value="P:phosphorelay signal transduction system"/>
    <property type="evidence" value="ECO:0007669"/>
    <property type="project" value="InterPro"/>
</dbReference>
<feature type="modified residue" description="4-aspartylphosphate" evidence="1">
    <location>
        <position position="57"/>
    </location>
</feature>
<keyword evidence="1" id="KW-0597">Phosphoprotein</keyword>
<dbReference type="Gene3D" id="3.40.50.2300">
    <property type="match status" value="1"/>
</dbReference>
<dbReference type="SMART" id="SM00448">
    <property type="entry name" value="REC"/>
    <property type="match status" value="1"/>
</dbReference>
<dbReference type="InterPro" id="IPR001789">
    <property type="entry name" value="Sig_transdc_resp-reg_receiver"/>
</dbReference>
<evidence type="ECO:0000313" key="4">
    <source>
        <dbReference type="Proteomes" id="UP000015523"/>
    </source>
</evidence>
<proteinExistence type="predicted"/>
<dbReference type="PROSITE" id="PS50110">
    <property type="entry name" value="RESPONSE_REGULATORY"/>
    <property type="match status" value="1"/>
</dbReference>
<gene>
    <name evidence="3" type="ORF">M529_08065</name>
</gene>
<protein>
    <recommendedName>
        <fullName evidence="2">Response regulatory domain-containing protein</fullName>
    </recommendedName>
</protein>
<feature type="domain" description="Response regulatory" evidence="2">
    <location>
        <begin position="7"/>
        <end position="118"/>
    </location>
</feature>
<dbReference type="STRING" id="1346791.M529_08065"/>
<dbReference type="Proteomes" id="UP000015523">
    <property type="component" value="Unassembled WGS sequence"/>
</dbReference>
<comment type="caution">
    <text evidence="3">The sequence shown here is derived from an EMBL/GenBank/DDBJ whole genome shotgun (WGS) entry which is preliminary data.</text>
</comment>
<dbReference type="RefSeq" id="WP_021317505.1">
    <property type="nucleotide sequence ID" value="NZ_AUWY01000058.1"/>
</dbReference>
<accession>T0K815</accession>
<dbReference type="AlphaFoldDB" id="T0K815"/>
<dbReference type="PATRIC" id="fig|1346791.3.peg.1552"/>
<dbReference type="SUPFAM" id="SSF52172">
    <property type="entry name" value="CheY-like"/>
    <property type="match status" value="1"/>
</dbReference>
<dbReference type="Pfam" id="PF00072">
    <property type="entry name" value="Response_reg"/>
    <property type="match status" value="1"/>
</dbReference>
<organism evidence="3 4">
    <name type="scientific">Sphingobium ummariense RL-3</name>
    <dbReference type="NCBI Taxonomy" id="1346791"/>
    <lineage>
        <taxon>Bacteria</taxon>
        <taxon>Pseudomonadati</taxon>
        <taxon>Pseudomonadota</taxon>
        <taxon>Alphaproteobacteria</taxon>
        <taxon>Sphingomonadales</taxon>
        <taxon>Sphingomonadaceae</taxon>
        <taxon>Sphingobium</taxon>
    </lineage>
</organism>
<dbReference type="InterPro" id="IPR011006">
    <property type="entry name" value="CheY-like_superfamily"/>
</dbReference>
<evidence type="ECO:0000256" key="1">
    <source>
        <dbReference type="PROSITE-ProRule" id="PRU00169"/>
    </source>
</evidence>
<dbReference type="eggNOG" id="COG0784">
    <property type="taxonomic scope" value="Bacteria"/>
</dbReference>
<sequence>MRHGPERVLLVEDDPQVGALMAEILKDGGYVVDGPHPSLPDAIGAIADHFPDCAVLDVRLRGGDAALIADDLERYDIPFLFCSGLAPADRLARRFPHAPFVPKTALGTRLLSALERTLH</sequence>
<keyword evidence="4" id="KW-1185">Reference proteome</keyword>
<evidence type="ECO:0000259" key="2">
    <source>
        <dbReference type="PROSITE" id="PS50110"/>
    </source>
</evidence>
<reference evidence="3 4" key="1">
    <citation type="journal article" date="2013" name="Genome Announc.">
        <title>Draft Genome Sequence of Sphingobium ummariense Strain RL-3, a Hexachlorocyclohexane-Degrading Bacterium.</title>
        <authorList>
            <person name="Kohli P."/>
            <person name="Dua A."/>
            <person name="Sangwan N."/>
            <person name="Oldach P."/>
            <person name="Khurana J.P."/>
            <person name="Lal R."/>
        </authorList>
    </citation>
    <scope>NUCLEOTIDE SEQUENCE [LARGE SCALE GENOMIC DNA]</scope>
    <source>
        <strain evidence="3 4">RL-3</strain>
    </source>
</reference>
<evidence type="ECO:0000313" key="3">
    <source>
        <dbReference type="EMBL" id="EQB32784.1"/>
    </source>
</evidence>